<dbReference type="GO" id="GO:0006270">
    <property type="term" value="P:DNA replication initiation"/>
    <property type="evidence" value="ECO:0007669"/>
    <property type="project" value="TreeGrafter"/>
</dbReference>
<keyword evidence="10" id="KW-1185">Reference proteome</keyword>
<organism evidence="9 10">
    <name type="scientific">Verruconis gallopava</name>
    <dbReference type="NCBI Taxonomy" id="253628"/>
    <lineage>
        <taxon>Eukaryota</taxon>
        <taxon>Fungi</taxon>
        <taxon>Dikarya</taxon>
        <taxon>Ascomycota</taxon>
        <taxon>Pezizomycotina</taxon>
        <taxon>Dothideomycetes</taxon>
        <taxon>Pleosporomycetidae</taxon>
        <taxon>Venturiales</taxon>
        <taxon>Sympoventuriaceae</taxon>
        <taxon>Verruconis</taxon>
    </lineage>
</organism>
<feature type="region of interest" description="Disordered" evidence="6">
    <location>
        <begin position="448"/>
        <end position="467"/>
    </location>
</feature>
<evidence type="ECO:0000256" key="2">
    <source>
        <dbReference type="ARBA" id="ARBA00007797"/>
    </source>
</evidence>
<dbReference type="Pfam" id="PF03914">
    <property type="entry name" value="CBF"/>
    <property type="match status" value="1"/>
</dbReference>
<dbReference type="PANTHER" id="PTHR14428:SF5">
    <property type="entry name" value="NUCLEOLAR COMPLEX PROTEIN 3 HOMOLOG"/>
    <property type="match status" value="1"/>
</dbReference>
<gene>
    <name evidence="9" type="ORF">PV09_06500</name>
</gene>
<comment type="similarity">
    <text evidence="2 5">Belongs to the CBF/MAK21 family.</text>
</comment>
<dbReference type="Proteomes" id="UP000053259">
    <property type="component" value="Unassembled WGS sequence"/>
</dbReference>
<dbReference type="InParanoid" id="A0A0D2A635"/>
<dbReference type="VEuPathDB" id="FungiDB:PV09_06500"/>
<comment type="function">
    <text evidence="5">Required for synthesis of 60S ribosomal subunits and the transport of pre-ribosomes from the nucleoplasm to the cytoplasm.</text>
</comment>
<dbReference type="HOGENOM" id="CLU_012441_3_0_1"/>
<dbReference type="GeneID" id="27314473"/>
<evidence type="ECO:0000256" key="1">
    <source>
        <dbReference type="ARBA" id="ARBA00004604"/>
    </source>
</evidence>
<dbReference type="PIRSF" id="PIRSF028977">
    <property type="entry name" value="Nucleolar_complex_p3"/>
    <property type="match status" value="1"/>
</dbReference>
<feature type="compositionally biased region" description="Acidic residues" evidence="6">
    <location>
        <begin position="76"/>
        <end position="94"/>
    </location>
</feature>
<dbReference type="EMBL" id="KN847551">
    <property type="protein sequence ID" value="KIW01990.1"/>
    <property type="molecule type" value="Genomic_DNA"/>
</dbReference>
<feature type="compositionally biased region" description="Basic and acidic residues" evidence="6">
    <location>
        <begin position="451"/>
        <end position="467"/>
    </location>
</feature>
<evidence type="ECO:0000256" key="6">
    <source>
        <dbReference type="SAM" id="MobiDB-lite"/>
    </source>
</evidence>
<evidence type="ECO:0000313" key="10">
    <source>
        <dbReference type="Proteomes" id="UP000053259"/>
    </source>
</evidence>
<feature type="region of interest" description="Disordered" evidence="6">
    <location>
        <begin position="1"/>
        <end position="116"/>
    </location>
</feature>
<keyword evidence="3" id="KW-0175">Coiled coil</keyword>
<dbReference type="RefSeq" id="XP_016211859.1">
    <property type="nucleotide sequence ID" value="XM_016360147.1"/>
</dbReference>
<reference evidence="9 10" key="1">
    <citation type="submission" date="2015-01" db="EMBL/GenBank/DDBJ databases">
        <title>The Genome Sequence of Ochroconis gallopava CBS43764.</title>
        <authorList>
            <consortium name="The Broad Institute Genomics Platform"/>
            <person name="Cuomo C."/>
            <person name="de Hoog S."/>
            <person name="Gorbushina A."/>
            <person name="Stielow B."/>
            <person name="Teixiera M."/>
            <person name="Abouelleil A."/>
            <person name="Chapman S.B."/>
            <person name="Priest M."/>
            <person name="Young S.K."/>
            <person name="Wortman J."/>
            <person name="Nusbaum C."/>
            <person name="Birren B."/>
        </authorList>
    </citation>
    <scope>NUCLEOTIDE SEQUENCE [LARGE SCALE GENOMIC DNA]</scope>
    <source>
        <strain evidence="9 10">CBS 43764</strain>
    </source>
</reference>
<dbReference type="AlphaFoldDB" id="A0A0D2A635"/>
<keyword evidence="4" id="KW-0539">Nucleus</keyword>
<accession>A0A0D2A635</accession>
<dbReference type="GO" id="GO:0003682">
    <property type="term" value="F:chromatin binding"/>
    <property type="evidence" value="ECO:0007669"/>
    <property type="project" value="TreeGrafter"/>
</dbReference>
<keyword evidence="5" id="KW-0690">Ribosome biogenesis</keyword>
<feature type="domain" description="Nucleolar complex-associated protein 3 N-terminal" evidence="8">
    <location>
        <begin position="119"/>
        <end position="210"/>
    </location>
</feature>
<dbReference type="SUPFAM" id="SSF48371">
    <property type="entry name" value="ARM repeat"/>
    <property type="match status" value="1"/>
</dbReference>
<dbReference type="InterPro" id="IPR011501">
    <property type="entry name" value="Noc3_N"/>
</dbReference>
<evidence type="ECO:0000313" key="9">
    <source>
        <dbReference type="EMBL" id="KIW01990.1"/>
    </source>
</evidence>
<evidence type="ECO:0000259" key="8">
    <source>
        <dbReference type="Pfam" id="PF07540"/>
    </source>
</evidence>
<protein>
    <recommendedName>
        <fullName evidence="5">Nucleolar complex-associated protein 3</fullName>
    </recommendedName>
</protein>
<feature type="compositionally biased region" description="Basic residues" evidence="6">
    <location>
        <begin position="1"/>
        <end position="12"/>
    </location>
</feature>
<evidence type="ECO:0000256" key="3">
    <source>
        <dbReference type="ARBA" id="ARBA00023054"/>
    </source>
</evidence>
<dbReference type="STRING" id="253628.A0A0D2A635"/>
<feature type="compositionally biased region" description="Basic and acidic residues" evidence="6">
    <location>
        <begin position="339"/>
        <end position="356"/>
    </location>
</feature>
<dbReference type="GO" id="GO:0005730">
    <property type="term" value="C:nucleolus"/>
    <property type="evidence" value="ECO:0007669"/>
    <property type="project" value="UniProtKB-SubCell"/>
</dbReference>
<dbReference type="OrthoDB" id="10263597at2759"/>
<dbReference type="PANTHER" id="PTHR14428">
    <property type="entry name" value="NUCLEOLAR COMPLEX PROTEIN 3"/>
    <property type="match status" value="1"/>
</dbReference>
<dbReference type="InterPro" id="IPR016024">
    <property type="entry name" value="ARM-type_fold"/>
</dbReference>
<comment type="subcellular location">
    <subcellularLocation>
        <location evidence="1 5">Nucleus</location>
        <location evidence="1 5">Nucleolus</location>
    </subcellularLocation>
</comment>
<evidence type="ECO:0000259" key="7">
    <source>
        <dbReference type="Pfam" id="PF03914"/>
    </source>
</evidence>
<dbReference type="FunCoup" id="A0A0D2A635">
    <property type="interactions" value="1073"/>
</dbReference>
<name>A0A0D2A635_9PEZI</name>
<dbReference type="InterPro" id="IPR016903">
    <property type="entry name" value="Nucleolar_cplx-assoc_3"/>
</dbReference>
<sequence>MSQFKPNKRRKLSPPEGEDQVAERLNGVKKRRSKVNEDDYDVEQAYEHRAKKLRGKESTRLPIRTSEGWIQPKEDEAAEANDEDSFLDSGDEEGREPPTSKEDDENEEQKISPRQQILEAKEELARLAGLINEDPEEHLASLKGLAKIAESQNPTVKKLALATQCAVYKDIIPGYRIRPWTEEDVSSKLSKEVRKLRAYEQALVTGYQNYVKELERLAKGVQDYGEKEASQFASVAITCACTLLKEVPHFNFRGDLIKILVNKLSRRHIDNDFNQCIQALQDLFEKDEEGHPSMDAVSQLTKMIKARNYAIHESVLNTFLHLRLLSEFQYKASHERVDKLNPEEQKAKQSKKDRQFLTKRQRKQLRERKALDKEMKEADAVVSHEERDKMQAEMLKLVFATYFRILKARSSALMGAVLEGLARYAHLINQDFFGDILEALKDLINGMETPSDDKRNENEKDNDDYTKPVRNVTRESLLCTITAFALLEGQDASKAATTLHLDLNFFIKHLYQTLHPASLNADIELGPKSLRLADPLSSRERSSQPATKVNAQTTAVLLIRSLSSVLLPPTAIRSVPPVRLAAFTKQLMTASLQLPEKSCLAMLSLLSSVSKVHGRKIAALWNTEERRGDGVFDAVRPELESSNPFAATVWEGELLKFHYCQKVREQIQVVERNIKSCQ</sequence>
<evidence type="ECO:0000256" key="4">
    <source>
        <dbReference type="ARBA" id="ARBA00023242"/>
    </source>
</evidence>
<dbReference type="GO" id="GO:0042254">
    <property type="term" value="P:ribosome biogenesis"/>
    <property type="evidence" value="ECO:0007669"/>
    <property type="project" value="UniProtKB-KW"/>
</dbReference>
<evidence type="ECO:0000256" key="5">
    <source>
        <dbReference type="PIRNR" id="PIRNR028977"/>
    </source>
</evidence>
<dbReference type="Pfam" id="PF07540">
    <property type="entry name" value="NOC3p"/>
    <property type="match status" value="1"/>
</dbReference>
<dbReference type="InterPro" id="IPR005612">
    <property type="entry name" value="CCAAT-binding_factor"/>
</dbReference>
<feature type="region of interest" description="Disordered" evidence="6">
    <location>
        <begin position="339"/>
        <end position="359"/>
    </location>
</feature>
<proteinExistence type="inferred from homology"/>
<feature type="domain" description="CCAAT-binding factor" evidence="7">
    <location>
        <begin position="476"/>
        <end position="665"/>
    </location>
</feature>